<comment type="cofactor">
    <cofactor evidence="1">
        <name>Zn(2+)</name>
        <dbReference type="ChEBI" id="CHEBI:29105"/>
    </cofactor>
</comment>
<dbReference type="CDD" id="cd07730">
    <property type="entry name" value="metallo-hydrolase-like_MBL-fold"/>
    <property type="match status" value="1"/>
</dbReference>
<dbReference type="SMART" id="SM00849">
    <property type="entry name" value="Lactamase_B"/>
    <property type="match status" value="1"/>
</dbReference>
<dbReference type="PANTHER" id="PTHR42978">
    <property type="entry name" value="QUORUM-QUENCHING LACTONASE YTNP-RELATED-RELATED"/>
    <property type="match status" value="1"/>
</dbReference>
<dbReference type="OrthoDB" id="10250730at2759"/>
<evidence type="ECO:0000313" key="8">
    <source>
        <dbReference type="EMBL" id="KAJ5382252.1"/>
    </source>
</evidence>
<evidence type="ECO:0000256" key="3">
    <source>
        <dbReference type="ARBA" id="ARBA00022723"/>
    </source>
</evidence>
<organism evidence="8 9">
    <name type="scientific">Penicillium concentricum</name>
    <dbReference type="NCBI Taxonomy" id="293559"/>
    <lineage>
        <taxon>Eukaryota</taxon>
        <taxon>Fungi</taxon>
        <taxon>Dikarya</taxon>
        <taxon>Ascomycota</taxon>
        <taxon>Pezizomycotina</taxon>
        <taxon>Eurotiomycetes</taxon>
        <taxon>Eurotiomycetidae</taxon>
        <taxon>Eurotiales</taxon>
        <taxon>Aspergillaceae</taxon>
        <taxon>Penicillium</taxon>
    </lineage>
</organism>
<name>A0A9W9SPI4_9EURO</name>
<dbReference type="Proteomes" id="UP001147752">
    <property type="component" value="Unassembled WGS sequence"/>
</dbReference>
<dbReference type="GO" id="GO:0016787">
    <property type="term" value="F:hydrolase activity"/>
    <property type="evidence" value="ECO:0007669"/>
    <property type="project" value="UniProtKB-KW"/>
</dbReference>
<protein>
    <recommendedName>
        <fullName evidence="7">Metallo-beta-lactamase domain-containing protein</fullName>
    </recommendedName>
</protein>
<evidence type="ECO:0000313" key="9">
    <source>
        <dbReference type="Proteomes" id="UP001147752"/>
    </source>
</evidence>
<keyword evidence="5" id="KW-0862">Zinc</keyword>
<sequence length="340" mass="37450">MPSAESNMEGFFLTEPRPDQVYVELSALEGGQLTLPEKMFITEADLERRVTVPSLSFLIRHPSGISGKPTNILFDLGMKRNAEEFSPTMQAHISNRQPTIVHSDVADSLRGGNLEPSSIDLVLLSHVHWDHVGTPDDFSEAQFIVGAGTLNMLHHGAPPHYPADNFIPDLLPEDRTRELPPAPTNTTPDAGAPEIFPAPKSQQTTHEWNPLGPFPAAVDLFGDGSIYIINSPGHLIGHINLLVRLSETKWVYLGGDCCHDIRILHGEKDIALYSDGHGGKRSVHIHTEGAQGTLGRIRDMMDEFNKIAVETHSEQIVEVIVAHDGGWRERNPSKFFPGKV</sequence>
<evidence type="ECO:0000256" key="5">
    <source>
        <dbReference type="ARBA" id="ARBA00022833"/>
    </source>
</evidence>
<dbReference type="Gene3D" id="3.60.15.10">
    <property type="entry name" value="Ribonuclease Z/Hydroxyacylglutathione hydrolase-like"/>
    <property type="match status" value="1"/>
</dbReference>
<dbReference type="Pfam" id="PF00753">
    <property type="entry name" value="Lactamase_B"/>
    <property type="match status" value="1"/>
</dbReference>
<proteinExistence type="inferred from homology"/>
<dbReference type="GO" id="GO:0046872">
    <property type="term" value="F:metal ion binding"/>
    <property type="evidence" value="ECO:0007669"/>
    <property type="project" value="UniProtKB-KW"/>
</dbReference>
<evidence type="ECO:0000256" key="1">
    <source>
        <dbReference type="ARBA" id="ARBA00001947"/>
    </source>
</evidence>
<feature type="domain" description="Metallo-beta-lactamase" evidence="7">
    <location>
        <begin position="53"/>
        <end position="312"/>
    </location>
</feature>
<dbReference type="InterPro" id="IPR036866">
    <property type="entry name" value="RibonucZ/Hydroxyglut_hydro"/>
</dbReference>
<keyword evidence="3" id="KW-0479">Metal-binding</keyword>
<evidence type="ECO:0000256" key="6">
    <source>
        <dbReference type="SAM" id="MobiDB-lite"/>
    </source>
</evidence>
<evidence type="ECO:0000256" key="2">
    <source>
        <dbReference type="ARBA" id="ARBA00007749"/>
    </source>
</evidence>
<gene>
    <name evidence="8" type="ORF">N7517_000163</name>
</gene>
<reference evidence="8" key="1">
    <citation type="submission" date="2022-12" db="EMBL/GenBank/DDBJ databases">
        <authorList>
            <person name="Petersen C."/>
        </authorList>
    </citation>
    <scope>NUCLEOTIDE SEQUENCE</scope>
    <source>
        <strain evidence="8">IBT 3081</strain>
    </source>
</reference>
<evidence type="ECO:0000259" key="7">
    <source>
        <dbReference type="SMART" id="SM00849"/>
    </source>
</evidence>
<comment type="similarity">
    <text evidence="2">Belongs to the metallo-beta-lactamase superfamily.</text>
</comment>
<reference evidence="8" key="2">
    <citation type="journal article" date="2023" name="IMA Fungus">
        <title>Comparative genomic study of the Penicillium genus elucidates a diverse pangenome and 15 lateral gene transfer events.</title>
        <authorList>
            <person name="Petersen C."/>
            <person name="Sorensen T."/>
            <person name="Nielsen M.R."/>
            <person name="Sondergaard T.E."/>
            <person name="Sorensen J.L."/>
            <person name="Fitzpatrick D.A."/>
            <person name="Frisvad J.C."/>
            <person name="Nielsen K.L."/>
        </authorList>
    </citation>
    <scope>NUCLEOTIDE SEQUENCE</scope>
    <source>
        <strain evidence="8">IBT 3081</strain>
    </source>
</reference>
<comment type="caution">
    <text evidence="8">The sequence shown here is derived from an EMBL/GenBank/DDBJ whole genome shotgun (WGS) entry which is preliminary data.</text>
</comment>
<accession>A0A9W9SPI4</accession>
<dbReference type="GeneID" id="81457076"/>
<dbReference type="SUPFAM" id="SSF56281">
    <property type="entry name" value="Metallo-hydrolase/oxidoreductase"/>
    <property type="match status" value="1"/>
</dbReference>
<dbReference type="InterPro" id="IPR051013">
    <property type="entry name" value="MBL_superfamily_lactonases"/>
</dbReference>
<keyword evidence="4" id="KW-0378">Hydrolase</keyword>
<dbReference type="RefSeq" id="XP_056582028.1">
    <property type="nucleotide sequence ID" value="XM_056717893.1"/>
</dbReference>
<dbReference type="AlphaFoldDB" id="A0A9W9SPI4"/>
<evidence type="ECO:0000256" key="4">
    <source>
        <dbReference type="ARBA" id="ARBA00022801"/>
    </source>
</evidence>
<dbReference type="EMBL" id="JAPZBT010000001">
    <property type="protein sequence ID" value="KAJ5382252.1"/>
    <property type="molecule type" value="Genomic_DNA"/>
</dbReference>
<keyword evidence="9" id="KW-1185">Reference proteome</keyword>
<dbReference type="InterPro" id="IPR001279">
    <property type="entry name" value="Metallo-B-lactamas"/>
</dbReference>
<feature type="region of interest" description="Disordered" evidence="6">
    <location>
        <begin position="174"/>
        <end position="195"/>
    </location>
</feature>
<dbReference type="PANTHER" id="PTHR42978:SF2">
    <property type="entry name" value="102 KBASES UNSTABLE REGION: FROM 1 TO 119443"/>
    <property type="match status" value="1"/>
</dbReference>